<accession>A0A7R9QYC1</accession>
<organism evidence="1">
    <name type="scientific">Oppiella nova</name>
    <dbReference type="NCBI Taxonomy" id="334625"/>
    <lineage>
        <taxon>Eukaryota</taxon>
        <taxon>Metazoa</taxon>
        <taxon>Ecdysozoa</taxon>
        <taxon>Arthropoda</taxon>
        <taxon>Chelicerata</taxon>
        <taxon>Arachnida</taxon>
        <taxon>Acari</taxon>
        <taxon>Acariformes</taxon>
        <taxon>Sarcoptiformes</taxon>
        <taxon>Oribatida</taxon>
        <taxon>Brachypylina</taxon>
        <taxon>Oppioidea</taxon>
        <taxon>Oppiidae</taxon>
        <taxon>Oppiella</taxon>
    </lineage>
</organism>
<evidence type="ECO:0000313" key="1">
    <source>
        <dbReference type="EMBL" id="CAD7661492.1"/>
    </source>
</evidence>
<dbReference type="Proteomes" id="UP000728032">
    <property type="component" value="Unassembled WGS sequence"/>
</dbReference>
<proteinExistence type="predicted"/>
<evidence type="ECO:0000313" key="2">
    <source>
        <dbReference type="Proteomes" id="UP000728032"/>
    </source>
</evidence>
<reference evidence="1" key="1">
    <citation type="submission" date="2020-11" db="EMBL/GenBank/DDBJ databases">
        <authorList>
            <person name="Tran Van P."/>
        </authorList>
    </citation>
    <scope>NUCLEOTIDE SEQUENCE</scope>
</reference>
<gene>
    <name evidence="1" type="ORF">ONB1V03_LOCUS18053</name>
</gene>
<dbReference type="EMBL" id="OC938696">
    <property type="protein sequence ID" value="CAD7661492.1"/>
    <property type="molecule type" value="Genomic_DNA"/>
</dbReference>
<keyword evidence="2" id="KW-1185">Reference proteome</keyword>
<protein>
    <submittedName>
        <fullName evidence="1">Uncharacterized protein</fullName>
    </submittedName>
</protein>
<name>A0A7R9QYC1_9ACAR</name>
<dbReference type="AlphaFoldDB" id="A0A7R9QYC1"/>
<dbReference type="EMBL" id="CAJPVJ010023871">
    <property type="protein sequence ID" value="CAG2178628.1"/>
    <property type="molecule type" value="Genomic_DNA"/>
</dbReference>
<sequence>MTGWGQGPRRLPGPPFPHILRETLTTGPNVAYGARSLILVSAILCISF</sequence>